<accession>A0A427AJ93</accession>
<comment type="caution">
    <text evidence="1">The sequence shown here is derived from an EMBL/GenBank/DDBJ whole genome shotgun (WGS) entry which is preliminary data.</text>
</comment>
<protein>
    <submittedName>
        <fullName evidence="1">Uncharacterized protein</fullName>
    </submittedName>
</protein>
<gene>
    <name evidence="1" type="ORF">B296_00008715</name>
</gene>
<sequence>MYIVAPSSSYCSRTLTATDATFSHEVAPQSQPTLLLPYSSFIVVATFRLRSLGCHLPTNISHQKNRSLDDIAASTLQHHRMTATDEEVKVRQSYTLKTVISFTRHQEERLNYEARKTRVAPRPAAPKLSPSPTVTDPAMMQCSLISGYFHDFIEERIMMLKVFPNDDLGSTVYDC</sequence>
<evidence type="ECO:0000313" key="1">
    <source>
        <dbReference type="EMBL" id="RRT76319.1"/>
    </source>
</evidence>
<evidence type="ECO:0000313" key="2">
    <source>
        <dbReference type="Proteomes" id="UP000287651"/>
    </source>
</evidence>
<organism evidence="1 2">
    <name type="scientific">Ensete ventricosum</name>
    <name type="common">Abyssinian banana</name>
    <name type="synonym">Musa ensete</name>
    <dbReference type="NCBI Taxonomy" id="4639"/>
    <lineage>
        <taxon>Eukaryota</taxon>
        <taxon>Viridiplantae</taxon>
        <taxon>Streptophyta</taxon>
        <taxon>Embryophyta</taxon>
        <taxon>Tracheophyta</taxon>
        <taxon>Spermatophyta</taxon>
        <taxon>Magnoliopsida</taxon>
        <taxon>Liliopsida</taxon>
        <taxon>Zingiberales</taxon>
        <taxon>Musaceae</taxon>
        <taxon>Ensete</taxon>
    </lineage>
</organism>
<dbReference type="AlphaFoldDB" id="A0A427AJ93"/>
<dbReference type="EMBL" id="AMZH03002224">
    <property type="protein sequence ID" value="RRT76319.1"/>
    <property type="molecule type" value="Genomic_DNA"/>
</dbReference>
<reference evidence="1 2" key="1">
    <citation type="journal article" date="2014" name="Agronomy (Basel)">
        <title>A Draft Genome Sequence for Ensete ventricosum, the Drought-Tolerant Tree Against Hunger.</title>
        <authorList>
            <person name="Harrison J."/>
            <person name="Moore K.A."/>
            <person name="Paszkiewicz K."/>
            <person name="Jones T."/>
            <person name="Grant M."/>
            <person name="Ambacheew D."/>
            <person name="Muzemil S."/>
            <person name="Studholme D.J."/>
        </authorList>
    </citation>
    <scope>NUCLEOTIDE SEQUENCE [LARGE SCALE GENOMIC DNA]</scope>
</reference>
<proteinExistence type="predicted"/>
<dbReference type="Proteomes" id="UP000287651">
    <property type="component" value="Unassembled WGS sequence"/>
</dbReference>
<name>A0A427AJ93_ENSVE</name>